<dbReference type="EMBL" id="JBBNAF010000012">
    <property type="protein sequence ID" value="KAK9092775.1"/>
    <property type="molecule type" value="Genomic_DNA"/>
</dbReference>
<comment type="caution">
    <text evidence="2">The sequence shown here is derived from an EMBL/GenBank/DDBJ whole genome shotgun (WGS) entry which is preliminary data.</text>
</comment>
<name>A0AAP0HRH3_9MAGN</name>
<feature type="compositionally biased region" description="Pro residues" evidence="1">
    <location>
        <begin position="73"/>
        <end position="83"/>
    </location>
</feature>
<gene>
    <name evidence="2" type="ORF">Syun_027686</name>
</gene>
<dbReference type="AlphaFoldDB" id="A0AAP0HRH3"/>
<organism evidence="2 3">
    <name type="scientific">Stephania yunnanensis</name>
    <dbReference type="NCBI Taxonomy" id="152371"/>
    <lineage>
        <taxon>Eukaryota</taxon>
        <taxon>Viridiplantae</taxon>
        <taxon>Streptophyta</taxon>
        <taxon>Embryophyta</taxon>
        <taxon>Tracheophyta</taxon>
        <taxon>Spermatophyta</taxon>
        <taxon>Magnoliopsida</taxon>
        <taxon>Ranunculales</taxon>
        <taxon>Menispermaceae</taxon>
        <taxon>Menispermoideae</taxon>
        <taxon>Cissampelideae</taxon>
        <taxon>Stephania</taxon>
    </lineage>
</organism>
<protein>
    <submittedName>
        <fullName evidence="2">Uncharacterized protein</fullName>
    </submittedName>
</protein>
<reference evidence="2 3" key="1">
    <citation type="submission" date="2024-01" db="EMBL/GenBank/DDBJ databases">
        <title>Genome assemblies of Stephania.</title>
        <authorList>
            <person name="Yang L."/>
        </authorList>
    </citation>
    <scope>NUCLEOTIDE SEQUENCE [LARGE SCALE GENOMIC DNA]</scope>
    <source>
        <strain evidence="2">YNDBR</strain>
        <tissue evidence="2">Leaf</tissue>
    </source>
</reference>
<evidence type="ECO:0000313" key="2">
    <source>
        <dbReference type="EMBL" id="KAK9092775.1"/>
    </source>
</evidence>
<evidence type="ECO:0000313" key="3">
    <source>
        <dbReference type="Proteomes" id="UP001420932"/>
    </source>
</evidence>
<sequence length="306" mass="32241">MAELLNILRVQVKAQAPVIHGALEIPMTTPVVQEDQATYVVHSKVSTVSNSSPVTASPPTPLDRLPSHAARPSPTPLQSPPLQLPHQLPVTALLLPRHRPPPLPPPHWTLLLAALSLSSLPPRAHSPLPRAHSPLPPLPPLPPRAHSLLSASSRSLSPLCLLALSLSSASSRSHSPLCLLSALSLPLVSVLTPAVLLSPLTPAALLSPLTPAGAPLTPAVSFVLLTLRVIAAAESIVVVAFHCANVHRPSHQNRKTKPQTAQTAVRFGCDFGGSRFGGGLENHQTVDPRFGCGLVVFTTKPRFAHP</sequence>
<dbReference type="Proteomes" id="UP001420932">
    <property type="component" value="Unassembled WGS sequence"/>
</dbReference>
<accession>A0AAP0HRH3</accession>
<proteinExistence type="predicted"/>
<keyword evidence="3" id="KW-1185">Reference proteome</keyword>
<feature type="compositionally biased region" description="Polar residues" evidence="1">
    <location>
        <begin position="45"/>
        <end position="55"/>
    </location>
</feature>
<evidence type="ECO:0000256" key="1">
    <source>
        <dbReference type="SAM" id="MobiDB-lite"/>
    </source>
</evidence>
<feature type="region of interest" description="Disordered" evidence="1">
    <location>
        <begin position="45"/>
        <end position="83"/>
    </location>
</feature>